<keyword evidence="1" id="KW-0472">Membrane</keyword>
<sequence>MDAIRLLAQANFAEYDRFQKRHFHQVNSSVLMDQASITAASKRFQESTSSDQMKPQLLTIKAAVGEDSCFLLREIDDQYILKHLNLPDGQAPGASLSLIVVPYNTQNWSFEMSKTTFLRIFELCALDPAALDLIRFPAWGMHVFRQSTDAVTYYLGNVLNIMCWSFDPKTVTTRGIIIPRSTFDTGHARDTLARFVRLLNLQKDHIYTPHTLTFTQLVDLVSTIQELMSSDLTKLAQIERMTGHGLWTRSLEGSAEASDPAHELTWLKEASKIIGNKVINNSRYTYLLEIVEASIRDMKFDETMEENMHRQNDRKQQQHKQYRLDTNYRMEAVQNMERRVARLRPSLLYNLSRFNSQSMVIASLLSHADAQTSIKIAEASRDTAEAARRDASAMKTLAVMSMLFLPSTFVAALFAIPSLRWNEADVIGPNFWVFWAMAIPLTVAVFIVWFMLNQDPKQGGQGKRWMTKSSS</sequence>
<protein>
    <recommendedName>
        <fullName evidence="4">Mg2+ transporter protein, CorA-like/Zinc transport protein ZntB</fullName>
    </recommendedName>
</protein>
<accession>A0A167AKL4</accession>
<feature type="transmembrane region" description="Helical" evidence="1">
    <location>
        <begin position="397"/>
        <end position="419"/>
    </location>
</feature>
<dbReference type="Proteomes" id="UP000076863">
    <property type="component" value="Unassembled WGS sequence"/>
</dbReference>
<keyword evidence="1" id="KW-1133">Transmembrane helix</keyword>
<evidence type="ECO:0000313" key="2">
    <source>
        <dbReference type="EMBL" id="OAA39013.1"/>
    </source>
</evidence>
<dbReference type="OrthoDB" id="3642468at2759"/>
<dbReference type="Gene3D" id="1.20.58.340">
    <property type="entry name" value="Magnesium transport protein CorA, transmembrane region"/>
    <property type="match status" value="1"/>
</dbReference>
<gene>
    <name evidence="2" type="ORF">BBO_06866</name>
</gene>
<evidence type="ECO:0000256" key="1">
    <source>
        <dbReference type="SAM" id="Phobius"/>
    </source>
</evidence>
<feature type="transmembrane region" description="Helical" evidence="1">
    <location>
        <begin position="431"/>
        <end position="452"/>
    </location>
</feature>
<evidence type="ECO:0008006" key="4">
    <source>
        <dbReference type="Google" id="ProtNLM"/>
    </source>
</evidence>
<dbReference type="EMBL" id="AZHA01000024">
    <property type="protein sequence ID" value="OAA39013.1"/>
    <property type="molecule type" value="Genomic_DNA"/>
</dbReference>
<proteinExistence type="predicted"/>
<evidence type="ECO:0000313" key="3">
    <source>
        <dbReference type="Proteomes" id="UP000076863"/>
    </source>
</evidence>
<reference evidence="2 3" key="1">
    <citation type="journal article" date="2016" name="Genome Biol. Evol.">
        <title>Divergent and convergent evolution of fungal pathogenicity.</title>
        <authorList>
            <person name="Shang Y."/>
            <person name="Xiao G."/>
            <person name="Zheng P."/>
            <person name="Cen K."/>
            <person name="Zhan S."/>
            <person name="Wang C."/>
        </authorList>
    </citation>
    <scope>NUCLEOTIDE SEQUENCE [LARGE SCALE GENOMIC DNA]</scope>
    <source>
        <strain evidence="2 3">RCEF 3172</strain>
    </source>
</reference>
<organism evidence="2 3">
    <name type="scientific">Beauveria brongniartii RCEF 3172</name>
    <dbReference type="NCBI Taxonomy" id="1081107"/>
    <lineage>
        <taxon>Eukaryota</taxon>
        <taxon>Fungi</taxon>
        <taxon>Dikarya</taxon>
        <taxon>Ascomycota</taxon>
        <taxon>Pezizomycotina</taxon>
        <taxon>Sordariomycetes</taxon>
        <taxon>Hypocreomycetidae</taxon>
        <taxon>Hypocreales</taxon>
        <taxon>Cordycipitaceae</taxon>
        <taxon>Beauveria</taxon>
        <taxon>Beauveria brongniartii</taxon>
    </lineage>
</organism>
<name>A0A167AKL4_9HYPO</name>
<keyword evidence="3" id="KW-1185">Reference proteome</keyword>
<keyword evidence="1" id="KW-0812">Transmembrane</keyword>
<dbReference type="AlphaFoldDB" id="A0A167AKL4"/>
<comment type="caution">
    <text evidence="2">The sequence shown here is derived from an EMBL/GenBank/DDBJ whole genome shotgun (WGS) entry which is preliminary data.</text>
</comment>